<sequence length="122" mass="13746">MVFGRMRAQAVICVAVLVLPGCSPNPAQDPATLAAIRAEARALMANPHVDASSRVPESHWPRTIGSLRPEWVRIDEDGVDIPVKVYFDDSWGYWVPRDPARLPRRRSGYRAVGEGIYWYHFS</sequence>
<comment type="caution">
    <text evidence="2">The sequence shown here is derived from an EMBL/GenBank/DDBJ whole genome shotgun (WGS) entry which is preliminary data.</text>
</comment>
<accession>A0A7W7JZA7</accession>
<dbReference type="AlphaFoldDB" id="A0A7W7JZA7"/>
<feature type="chain" id="PRO_5031415530" description="Lipoprotein" evidence="1">
    <location>
        <begin position="28"/>
        <end position="122"/>
    </location>
</feature>
<dbReference type="EMBL" id="JACHLN010000001">
    <property type="protein sequence ID" value="MBB4837585.1"/>
    <property type="molecule type" value="Genomic_DNA"/>
</dbReference>
<gene>
    <name evidence="2" type="ORF">HNP52_000636</name>
</gene>
<evidence type="ECO:0008006" key="4">
    <source>
        <dbReference type="Google" id="ProtNLM"/>
    </source>
</evidence>
<evidence type="ECO:0000313" key="3">
    <source>
        <dbReference type="Proteomes" id="UP000575241"/>
    </source>
</evidence>
<keyword evidence="3" id="KW-1185">Reference proteome</keyword>
<organism evidence="2 3">
    <name type="scientific">Sphingomonas kyeonggiensis</name>
    <dbReference type="NCBI Taxonomy" id="1268553"/>
    <lineage>
        <taxon>Bacteria</taxon>
        <taxon>Pseudomonadati</taxon>
        <taxon>Pseudomonadota</taxon>
        <taxon>Alphaproteobacteria</taxon>
        <taxon>Sphingomonadales</taxon>
        <taxon>Sphingomonadaceae</taxon>
        <taxon>Sphingomonas</taxon>
    </lineage>
</organism>
<reference evidence="2 3" key="1">
    <citation type="submission" date="2020-08" db="EMBL/GenBank/DDBJ databases">
        <title>Functional genomics of gut bacteria from endangered species of beetles.</title>
        <authorList>
            <person name="Carlos-Shanley C."/>
        </authorList>
    </citation>
    <scope>NUCLEOTIDE SEQUENCE [LARGE SCALE GENOMIC DNA]</scope>
    <source>
        <strain evidence="2 3">S00224</strain>
    </source>
</reference>
<feature type="signal peptide" evidence="1">
    <location>
        <begin position="1"/>
        <end position="27"/>
    </location>
</feature>
<dbReference type="RefSeq" id="WP_184162373.1">
    <property type="nucleotide sequence ID" value="NZ_JACHLN010000001.1"/>
</dbReference>
<evidence type="ECO:0000313" key="2">
    <source>
        <dbReference type="EMBL" id="MBB4837585.1"/>
    </source>
</evidence>
<evidence type="ECO:0000256" key="1">
    <source>
        <dbReference type="SAM" id="SignalP"/>
    </source>
</evidence>
<dbReference type="Proteomes" id="UP000575241">
    <property type="component" value="Unassembled WGS sequence"/>
</dbReference>
<keyword evidence="1" id="KW-0732">Signal</keyword>
<protein>
    <recommendedName>
        <fullName evidence="4">Lipoprotein</fullName>
    </recommendedName>
</protein>
<name>A0A7W7JZA7_9SPHN</name>
<proteinExistence type="predicted"/>